<keyword evidence="2" id="KW-0378">Hydrolase</keyword>
<feature type="transmembrane region" description="Helical" evidence="3">
    <location>
        <begin position="105"/>
        <end position="128"/>
    </location>
</feature>
<dbReference type="AlphaFoldDB" id="A0A815MC50"/>
<keyword evidence="3" id="KW-0472">Membrane</keyword>
<dbReference type="PANTHER" id="PTHR11247">
    <property type="entry name" value="PALMITOYL-PROTEIN THIOESTERASE/DOLICHYLDIPHOSPHATASE 1"/>
    <property type="match status" value="1"/>
</dbReference>
<feature type="transmembrane region" description="Helical" evidence="3">
    <location>
        <begin position="38"/>
        <end position="62"/>
    </location>
</feature>
<keyword evidence="3" id="KW-0812">Transmembrane</keyword>
<proteinExistence type="inferred from homology"/>
<gene>
    <name evidence="4" type="ORF">ZHD862_LOCUS33956</name>
</gene>
<evidence type="ECO:0000256" key="1">
    <source>
        <dbReference type="ARBA" id="ARBA00010758"/>
    </source>
</evidence>
<accession>A0A815MC50</accession>
<dbReference type="InterPro" id="IPR029058">
    <property type="entry name" value="AB_hydrolase_fold"/>
</dbReference>
<dbReference type="Proteomes" id="UP000663864">
    <property type="component" value="Unassembled WGS sequence"/>
</dbReference>
<dbReference type="GO" id="GO:0016790">
    <property type="term" value="F:thiolester hydrolase activity"/>
    <property type="evidence" value="ECO:0007669"/>
    <property type="project" value="TreeGrafter"/>
</dbReference>
<keyword evidence="3" id="KW-1133">Transmembrane helix</keyword>
<feature type="transmembrane region" description="Helical" evidence="3">
    <location>
        <begin position="74"/>
        <end position="93"/>
    </location>
</feature>
<evidence type="ECO:0000256" key="2">
    <source>
        <dbReference type="ARBA" id="ARBA00022801"/>
    </source>
</evidence>
<dbReference type="Gene3D" id="3.40.50.1820">
    <property type="entry name" value="alpha/beta hydrolase"/>
    <property type="match status" value="1"/>
</dbReference>
<name>A0A815MC50_9BILA</name>
<evidence type="ECO:0000256" key="3">
    <source>
        <dbReference type="SAM" id="Phobius"/>
    </source>
</evidence>
<comment type="similarity">
    <text evidence="1">Belongs to the palmitoyl-protein thioesterase family.</text>
</comment>
<dbReference type="Pfam" id="PF02089">
    <property type="entry name" value="Palm_thioest"/>
    <property type="match status" value="1"/>
</dbReference>
<reference evidence="4" key="1">
    <citation type="submission" date="2021-02" db="EMBL/GenBank/DDBJ databases">
        <authorList>
            <person name="Nowell W R."/>
        </authorList>
    </citation>
    <scope>NUCLEOTIDE SEQUENCE</scope>
</reference>
<sequence length="230" mass="27086">MHYESSTNDQKFNVDISDGIYQYSSMPQLAEINHTRTLLLRLTFIEFVLSIICMVIVIYSFIFGDTWGFESYSIVLRFLPLLSFMCFGFGLIVADRYHVKGLCVFAKLIMIDLIITYLTLLIIIIIPICLKKYTIGIFDIPYLLKSSARFHQLITKYAYEKFIQDRISIANYWHNPTQLYRYIYQCHFLPDINNERETHNKIYCTNMLKLNAFVITYLDLDEIIIPEQSG</sequence>
<dbReference type="PANTHER" id="PTHR11247:SF8">
    <property type="entry name" value="PALMITOYL-PROTEIN THIOESTERASE 1"/>
    <property type="match status" value="1"/>
</dbReference>
<protein>
    <submittedName>
        <fullName evidence="4">Uncharacterized protein</fullName>
    </submittedName>
</protein>
<dbReference type="SUPFAM" id="SSF53474">
    <property type="entry name" value="alpha/beta-Hydrolases"/>
    <property type="match status" value="1"/>
</dbReference>
<dbReference type="EMBL" id="CAJNOT010004197">
    <property type="protein sequence ID" value="CAF1420969.1"/>
    <property type="molecule type" value="Genomic_DNA"/>
</dbReference>
<comment type="caution">
    <text evidence="4">The sequence shown here is derived from an EMBL/GenBank/DDBJ whole genome shotgun (WGS) entry which is preliminary data.</text>
</comment>
<dbReference type="GO" id="GO:0005764">
    <property type="term" value="C:lysosome"/>
    <property type="evidence" value="ECO:0007669"/>
    <property type="project" value="TreeGrafter"/>
</dbReference>
<evidence type="ECO:0000313" key="5">
    <source>
        <dbReference type="Proteomes" id="UP000663864"/>
    </source>
</evidence>
<evidence type="ECO:0000313" key="4">
    <source>
        <dbReference type="EMBL" id="CAF1420969.1"/>
    </source>
</evidence>
<organism evidence="4 5">
    <name type="scientific">Rotaria sordida</name>
    <dbReference type="NCBI Taxonomy" id="392033"/>
    <lineage>
        <taxon>Eukaryota</taxon>
        <taxon>Metazoa</taxon>
        <taxon>Spiralia</taxon>
        <taxon>Gnathifera</taxon>
        <taxon>Rotifera</taxon>
        <taxon>Eurotatoria</taxon>
        <taxon>Bdelloidea</taxon>
        <taxon>Philodinida</taxon>
        <taxon>Philodinidae</taxon>
        <taxon>Rotaria</taxon>
    </lineage>
</organism>